<accession>A0A3D9I2M7</accession>
<dbReference type="InterPro" id="IPR035069">
    <property type="entry name" value="TTHA1013/TTHA0281-like"/>
</dbReference>
<sequence length="140" mass="15598">MNLEKKNHFVYPIVVEKLETNLSMYFPDFPGTAVTATDLIEGLPRAKELLVTRALELEEAGISYPEPSAPESIELEDASDKIVFVEVYLPPYRDEAANKSVTKNCTLPKWLRDAGDEAGLNYSLILQNGLKEALGINNQQ</sequence>
<protein>
    <submittedName>
        <fullName evidence="1">Uncharacterized protein</fullName>
    </submittedName>
</protein>
<organism evidence="1 2">
    <name type="scientific">Cohnella phaseoli</name>
    <dbReference type="NCBI Taxonomy" id="456490"/>
    <lineage>
        <taxon>Bacteria</taxon>
        <taxon>Bacillati</taxon>
        <taxon>Bacillota</taxon>
        <taxon>Bacilli</taxon>
        <taxon>Bacillales</taxon>
        <taxon>Paenibacillaceae</taxon>
        <taxon>Cohnella</taxon>
    </lineage>
</organism>
<dbReference type="Proteomes" id="UP000256977">
    <property type="component" value="Unassembled WGS sequence"/>
</dbReference>
<dbReference type="Gene3D" id="3.30.160.250">
    <property type="match status" value="1"/>
</dbReference>
<dbReference type="AlphaFoldDB" id="A0A3D9I2M7"/>
<keyword evidence="2" id="KW-1185">Reference proteome</keyword>
<dbReference type="EMBL" id="QRDZ01000041">
    <property type="protein sequence ID" value="RED55905.1"/>
    <property type="molecule type" value="Genomic_DNA"/>
</dbReference>
<reference evidence="1 2" key="1">
    <citation type="submission" date="2018-07" db="EMBL/GenBank/DDBJ databases">
        <title>Genomic Encyclopedia of Type Strains, Phase III (KMG-III): the genomes of soil and plant-associated and newly described type strains.</title>
        <authorList>
            <person name="Whitman W."/>
        </authorList>
    </citation>
    <scope>NUCLEOTIDE SEQUENCE [LARGE SCALE GENOMIC DNA]</scope>
    <source>
        <strain evidence="1 2">CECT 7287</strain>
    </source>
</reference>
<comment type="caution">
    <text evidence="1">The sequence shown here is derived from an EMBL/GenBank/DDBJ whole genome shotgun (WGS) entry which is preliminary data.</text>
</comment>
<dbReference type="SUPFAM" id="SSF143100">
    <property type="entry name" value="TTHA1013/TTHA0281-like"/>
    <property type="match status" value="1"/>
</dbReference>
<name>A0A3D9I2M7_9BACL</name>
<evidence type="ECO:0000313" key="2">
    <source>
        <dbReference type="Proteomes" id="UP000256977"/>
    </source>
</evidence>
<evidence type="ECO:0000313" key="1">
    <source>
        <dbReference type="EMBL" id="RED55905.1"/>
    </source>
</evidence>
<gene>
    <name evidence="1" type="ORF">DFP98_14132</name>
</gene>
<proteinExistence type="predicted"/>